<evidence type="ECO:0000256" key="1">
    <source>
        <dbReference type="SAM" id="MobiDB-lite"/>
    </source>
</evidence>
<name>A0A084B042_STACB</name>
<gene>
    <name evidence="2" type="ORF">S7711_00763</name>
</gene>
<evidence type="ECO:0000313" key="2">
    <source>
        <dbReference type="EMBL" id="KEY70921.1"/>
    </source>
</evidence>
<feature type="compositionally biased region" description="Acidic residues" evidence="1">
    <location>
        <begin position="286"/>
        <end position="296"/>
    </location>
</feature>
<protein>
    <recommendedName>
        <fullName evidence="4">Amidohydrolase-related domain-containing protein</fullName>
    </recommendedName>
</protein>
<dbReference type="InterPro" id="IPR032466">
    <property type="entry name" value="Metal_Hydrolase"/>
</dbReference>
<dbReference type="Pfam" id="PF01026">
    <property type="entry name" value="TatD_DNase"/>
    <property type="match status" value="1"/>
</dbReference>
<keyword evidence="3" id="KW-1185">Reference proteome</keyword>
<dbReference type="AlphaFoldDB" id="A0A084B042"/>
<dbReference type="PANTHER" id="PTHR47345">
    <property type="entry name" value="CUT9-INTERACTING PROTEIN SCN1"/>
    <property type="match status" value="1"/>
</dbReference>
<feature type="region of interest" description="Disordered" evidence="1">
    <location>
        <begin position="197"/>
        <end position="222"/>
    </location>
</feature>
<sequence length="414" mass="45891">MCRDHATSSSLGETKQHEDDGDRSEPFPWEAGVFDAHCHPTDTMSSIQLIPNMQARCLTIMATRSQDQHLVAQVAGSHAVTSRDELDVKDGSAKLVPAFGWHPWFSHQLFNDTVAQPSYKPPERSEDDEAAVRAAKKAHYQAVLAPSPEDTDFIDSLPIPLSISAFIKATRENLSKHPLALVGEVGLDKAFRLPRQWNPDDAASRDDTLTPGGREGRLLSPQRVAVPHQQAILKAQLALAGEMGRAVSLHGVQGHGVLFDTVSSCWKGHEHRPTPRRQRRLVAPGAEDDDEDEIDDEKPSVGGKPYPPRICLHSYSGGVEVLKQWFHPTVPAKIFVSFSTAINLGTDTSRSKLNDVVKAVPENRILVESDLHTAGDAMDGYLKDMYRRVCHIRGWELKDGVARIRRNYEEFIFG</sequence>
<dbReference type="InterPro" id="IPR001130">
    <property type="entry name" value="TatD-like"/>
</dbReference>
<proteinExistence type="predicted"/>
<evidence type="ECO:0008006" key="4">
    <source>
        <dbReference type="Google" id="ProtNLM"/>
    </source>
</evidence>
<dbReference type="Gene3D" id="3.20.20.140">
    <property type="entry name" value="Metal-dependent hydrolases"/>
    <property type="match status" value="1"/>
</dbReference>
<dbReference type="PANTHER" id="PTHR47345:SF1">
    <property type="entry name" value="CUT9-INTERACTING PROTEIN SCN1"/>
    <property type="match status" value="1"/>
</dbReference>
<evidence type="ECO:0000313" key="3">
    <source>
        <dbReference type="Proteomes" id="UP000028045"/>
    </source>
</evidence>
<dbReference type="InterPro" id="IPR053044">
    <property type="entry name" value="Metallo-hydrolase/TatD-type"/>
</dbReference>
<accession>A0A084B042</accession>
<dbReference type="HOGENOM" id="CLU_031506_3_0_1"/>
<dbReference type="EMBL" id="KL648402">
    <property type="protein sequence ID" value="KEY70921.1"/>
    <property type="molecule type" value="Genomic_DNA"/>
</dbReference>
<organism evidence="2 3">
    <name type="scientific">Stachybotrys chartarum (strain CBS 109288 / IBT 7711)</name>
    <name type="common">Toxic black mold</name>
    <name type="synonym">Stilbospora chartarum</name>
    <dbReference type="NCBI Taxonomy" id="1280523"/>
    <lineage>
        <taxon>Eukaryota</taxon>
        <taxon>Fungi</taxon>
        <taxon>Dikarya</taxon>
        <taxon>Ascomycota</taxon>
        <taxon>Pezizomycotina</taxon>
        <taxon>Sordariomycetes</taxon>
        <taxon>Hypocreomycetidae</taxon>
        <taxon>Hypocreales</taxon>
        <taxon>Stachybotryaceae</taxon>
        <taxon>Stachybotrys</taxon>
    </lineage>
</organism>
<dbReference type="GO" id="GO:0016788">
    <property type="term" value="F:hydrolase activity, acting on ester bonds"/>
    <property type="evidence" value="ECO:0007669"/>
    <property type="project" value="InterPro"/>
</dbReference>
<feature type="compositionally biased region" description="Basic and acidic residues" evidence="1">
    <location>
        <begin position="14"/>
        <end position="25"/>
    </location>
</feature>
<feature type="region of interest" description="Disordered" evidence="1">
    <location>
        <begin position="1"/>
        <end position="28"/>
    </location>
</feature>
<dbReference type="Proteomes" id="UP000028045">
    <property type="component" value="Unassembled WGS sequence"/>
</dbReference>
<dbReference type="OrthoDB" id="413993at2759"/>
<reference evidence="2 3" key="1">
    <citation type="journal article" date="2014" name="BMC Genomics">
        <title>Comparative genome sequencing reveals chemotype-specific gene clusters in the toxigenic black mold Stachybotrys.</title>
        <authorList>
            <person name="Semeiks J."/>
            <person name="Borek D."/>
            <person name="Otwinowski Z."/>
            <person name="Grishin N.V."/>
        </authorList>
    </citation>
    <scope>NUCLEOTIDE SEQUENCE [LARGE SCALE GENOMIC DNA]</scope>
    <source>
        <strain evidence="3">CBS 109288 / IBT 7711</strain>
    </source>
</reference>
<dbReference type="SUPFAM" id="SSF51556">
    <property type="entry name" value="Metallo-dependent hydrolases"/>
    <property type="match status" value="1"/>
</dbReference>
<feature type="region of interest" description="Disordered" evidence="1">
    <location>
        <begin position="267"/>
        <end position="305"/>
    </location>
</feature>